<protein>
    <recommendedName>
        <fullName evidence="4">CCHC-type domain-containing protein</fullName>
    </recommendedName>
</protein>
<evidence type="ECO:0000256" key="1">
    <source>
        <dbReference type="SAM" id="MobiDB-lite"/>
    </source>
</evidence>
<accession>A0AAV2NER8</accession>
<feature type="region of interest" description="Disordered" evidence="1">
    <location>
        <begin position="1"/>
        <end position="44"/>
    </location>
</feature>
<evidence type="ECO:0008006" key="4">
    <source>
        <dbReference type="Google" id="ProtNLM"/>
    </source>
</evidence>
<evidence type="ECO:0000313" key="3">
    <source>
        <dbReference type="Proteomes" id="UP001497644"/>
    </source>
</evidence>
<evidence type="ECO:0000313" key="2">
    <source>
        <dbReference type="EMBL" id="CAL1678289.1"/>
    </source>
</evidence>
<keyword evidence="3" id="KW-1185">Reference proteome</keyword>
<dbReference type="EMBL" id="OZ034837">
    <property type="protein sequence ID" value="CAL1678289.1"/>
    <property type="molecule type" value="Genomic_DNA"/>
</dbReference>
<reference evidence="2" key="1">
    <citation type="submission" date="2024-04" db="EMBL/GenBank/DDBJ databases">
        <authorList>
            <consortium name="Molecular Ecology Group"/>
        </authorList>
    </citation>
    <scope>NUCLEOTIDE SEQUENCE</scope>
</reference>
<dbReference type="AlphaFoldDB" id="A0AAV2NER8"/>
<proteinExistence type="predicted"/>
<name>A0AAV2NER8_9HYME</name>
<gene>
    <name evidence="2" type="ORF">LPLAT_LOCUS4178</name>
</gene>
<sequence>MAGLHLDDTDGSVLYSKGKRRQNNNSNNLKKHQNKNQNSPKKFKSKCHGCNKYGHKCIECNFRREDSQRQSNMAVLAKESHAFTAVECLIMTNWNDVWRIVVRAIT</sequence>
<organism evidence="2 3">
    <name type="scientific">Lasius platythorax</name>
    <dbReference type="NCBI Taxonomy" id="488582"/>
    <lineage>
        <taxon>Eukaryota</taxon>
        <taxon>Metazoa</taxon>
        <taxon>Ecdysozoa</taxon>
        <taxon>Arthropoda</taxon>
        <taxon>Hexapoda</taxon>
        <taxon>Insecta</taxon>
        <taxon>Pterygota</taxon>
        <taxon>Neoptera</taxon>
        <taxon>Endopterygota</taxon>
        <taxon>Hymenoptera</taxon>
        <taxon>Apocrita</taxon>
        <taxon>Aculeata</taxon>
        <taxon>Formicoidea</taxon>
        <taxon>Formicidae</taxon>
        <taxon>Formicinae</taxon>
        <taxon>Lasius</taxon>
        <taxon>Lasius</taxon>
    </lineage>
</organism>
<dbReference type="Proteomes" id="UP001497644">
    <property type="component" value="Chromosome 14"/>
</dbReference>